<gene>
    <name evidence="1" type="ORF">DS831_05970</name>
</gene>
<name>A0A417ZEL8_9LACO</name>
<dbReference type="RefSeq" id="WP_118901363.1">
    <property type="nucleotide sequence ID" value="NZ_QOCR01000004.1"/>
</dbReference>
<keyword evidence="2" id="KW-1185">Reference proteome</keyword>
<dbReference type="EMBL" id="QOCR01000004">
    <property type="protein sequence ID" value="RHW49708.1"/>
    <property type="molecule type" value="Genomic_DNA"/>
</dbReference>
<accession>A0A417ZEL8</accession>
<dbReference type="AlphaFoldDB" id="A0A417ZEL8"/>
<dbReference type="Proteomes" id="UP000284109">
    <property type="component" value="Unassembled WGS sequence"/>
</dbReference>
<evidence type="ECO:0000313" key="2">
    <source>
        <dbReference type="Proteomes" id="UP000284109"/>
    </source>
</evidence>
<protein>
    <submittedName>
        <fullName evidence="1">Uncharacterized protein</fullName>
    </submittedName>
</protein>
<sequence>MKTNTKIVTKQDIITSLVYVKEVVIRDSMPIIVAGRKGNFGQLMSDTIAIVKKDVPDDICIESTQIDNRKPKLAQNQNDTIHLAQIDREQVAGVLTYVTDVMIQTLKRDIADNTITEEEADHLSNLVGSLLSTKEIAWQAMDNKPFTIGF</sequence>
<reference evidence="1 2" key="1">
    <citation type="submission" date="2018-07" db="EMBL/GenBank/DDBJ databases">
        <title>Genome sequences of six Lactobacillus spp. isolated from bumble bee guts.</title>
        <authorList>
            <person name="Motta E.V.S."/>
            <person name="Moran N.A."/>
        </authorList>
    </citation>
    <scope>NUCLEOTIDE SEQUENCE [LARGE SCALE GENOMIC DNA]</scope>
    <source>
        <strain evidence="1 2">BI-1.1</strain>
    </source>
</reference>
<proteinExistence type="predicted"/>
<comment type="caution">
    <text evidence="1">The sequence shown here is derived from an EMBL/GenBank/DDBJ whole genome shotgun (WGS) entry which is preliminary data.</text>
</comment>
<evidence type="ECO:0000313" key="1">
    <source>
        <dbReference type="EMBL" id="RHW49708.1"/>
    </source>
</evidence>
<organism evidence="1 2">
    <name type="scientific">Bombilactobacillus bombi</name>
    <dbReference type="NCBI Taxonomy" id="1303590"/>
    <lineage>
        <taxon>Bacteria</taxon>
        <taxon>Bacillati</taxon>
        <taxon>Bacillota</taxon>
        <taxon>Bacilli</taxon>
        <taxon>Lactobacillales</taxon>
        <taxon>Lactobacillaceae</taxon>
        <taxon>Bombilactobacillus</taxon>
    </lineage>
</organism>